<dbReference type="InterPro" id="IPR029045">
    <property type="entry name" value="ClpP/crotonase-like_dom_sf"/>
</dbReference>
<dbReference type="RefSeq" id="WP_175275220.1">
    <property type="nucleotide sequence ID" value="NZ_CP054836.1"/>
</dbReference>
<evidence type="ECO:0000259" key="1">
    <source>
        <dbReference type="Pfam" id="PF00551"/>
    </source>
</evidence>
<dbReference type="InterPro" id="IPR009188">
    <property type="entry name" value="NiFe-hyd_mat_HypX/HoxX"/>
</dbReference>
<dbReference type="Proteomes" id="UP000509367">
    <property type="component" value="Chromosome"/>
</dbReference>
<proteinExistence type="predicted"/>
<evidence type="ECO:0000313" key="3">
    <source>
        <dbReference type="EMBL" id="QKV17324.1"/>
    </source>
</evidence>
<dbReference type="SUPFAM" id="SSF53328">
    <property type="entry name" value="Formyltransferase"/>
    <property type="match status" value="1"/>
</dbReference>
<sequence length="563" mass="62070">MRILFLCHSFNSLSQRLFVELRMRGHEVSVEFDINDAVAMEAVELYEPDIVVASFLKRAIPRSIWESRICLVVHPGPIGDGGPSALDWAILEGKPEWGVTVLQAESELDAGPVWAHRKFAMRDGRKSSLYRHEVTDAAVEAVLEAIGKIEAGDAPSNLHAMGVAPVWRVGAKQADRAIDWRNDDTDTVLRKIASADGMPGVRDTLFDETVFLFDAHRADGLSGEPGAVIARSGGAIARATRDGAVWIGHVRKARDKAIKLPATSVFHAEAESLPERPGYEDIRYEELGEVGFLHFAFYNGAMGTRACERLLEAWREALKRPTRVIVLMGGPDHWSNGLNLNLIEAAASPADESWANINAMDDLAEAVIRATDRIVVSAVGGNAGAGGVFLARAADEVWLRQGAVLNPHYKDMGNLYGSEFWTYLLPRHAGAENSKRIAAARLPMGAREALSLGLADEIIHTSREDFEETVRDMAQQLAGNGTLDARLRDKAERRARDEAVKPLEQYRAEELQRMKRNFHGFDPSYHVARYNFVHKVPKSRTPITIARHRANGANTQSGRRAAS</sequence>
<dbReference type="Pfam" id="PF00378">
    <property type="entry name" value="ECH_1"/>
    <property type="match status" value="1"/>
</dbReference>
<dbReference type="InterPro" id="IPR036477">
    <property type="entry name" value="Formyl_transf_N_sf"/>
</dbReference>
<evidence type="ECO:0000259" key="2">
    <source>
        <dbReference type="Pfam" id="PF02911"/>
    </source>
</evidence>
<reference evidence="3 4" key="1">
    <citation type="submission" date="2020-06" db="EMBL/GenBank/DDBJ databases">
        <title>Oricola thermophila sp. nov. isolated from a tidal sediments.</title>
        <authorList>
            <person name="Kwon K.K."/>
            <person name="Yang S.-H."/>
            <person name="Park M.-J."/>
        </authorList>
    </citation>
    <scope>NUCLEOTIDE SEQUENCE [LARGE SCALE GENOMIC DNA]</scope>
    <source>
        <strain evidence="3 4">MEBiC13590</strain>
    </source>
</reference>
<dbReference type="CDD" id="cd08650">
    <property type="entry name" value="FMT_core_HypX_N"/>
    <property type="match status" value="1"/>
</dbReference>
<dbReference type="Gene3D" id="3.40.50.12230">
    <property type="match status" value="1"/>
</dbReference>
<dbReference type="Pfam" id="PF02911">
    <property type="entry name" value="Formyl_trans_C"/>
    <property type="match status" value="1"/>
</dbReference>
<dbReference type="SUPFAM" id="SSF52096">
    <property type="entry name" value="ClpP/crotonase"/>
    <property type="match status" value="1"/>
</dbReference>
<dbReference type="CDD" id="cd08701">
    <property type="entry name" value="FMT_C_HypX"/>
    <property type="match status" value="1"/>
</dbReference>
<dbReference type="PANTHER" id="PTHR43388">
    <property type="entry name" value="HYDROGENASE MATURATION FACTOR HOXX"/>
    <property type="match status" value="1"/>
</dbReference>
<dbReference type="InterPro" id="IPR002376">
    <property type="entry name" value="Formyl_transf_N"/>
</dbReference>
<dbReference type="Gene3D" id="3.90.226.10">
    <property type="entry name" value="2-enoyl-CoA Hydratase, Chain A, domain 1"/>
    <property type="match status" value="1"/>
</dbReference>
<dbReference type="Pfam" id="PF00551">
    <property type="entry name" value="Formyl_trans_N"/>
    <property type="match status" value="1"/>
</dbReference>
<dbReference type="InterPro" id="IPR011034">
    <property type="entry name" value="Formyl_transferase-like_C_sf"/>
</dbReference>
<dbReference type="AlphaFoldDB" id="A0A6N1V8Q8"/>
<dbReference type="InterPro" id="IPR005793">
    <property type="entry name" value="Formyl_trans_C"/>
</dbReference>
<name>A0A6N1V8Q8_9HYPH</name>
<dbReference type="GO" id="GO:0003824">
    <property type="term" value="F:catalytic activity"/>
    <property type="evidence" value="ECO:0007669"/>
    <property type="project" value="InterPro"/>
</dbReference>
<gene>
    <name evidence="3" type="ORF">HTY61_02015</name>
</gene>
<dbReference type="CDD" id="cd06558">
    <property type="entry name" value="crotonase-like"/>
    <property type="match status" value="1"/>
</dbReference>
<evidence type="ECO:0000313" key="4">
    <source>
        <dbReference type="Proteomes" id="UP000509367"/>
    </source>
</evidence>
<dbReference type="InterPro" id="IPR047180">
    <property type="entry name" value="HoxX-like"/>
</dbReference>
<keyword evidence="4" id="KW-1185">Reference proteome</keyword>
<dbReference type="EMBL" id="CP054836">
    <property type="protein sequence ID" value="QKV17324.1"/>
    <property type="molecule type" value="Genomic_DNA"/>
</dbReference>
<feature type="domain" description="Formyl transferase N-terminal" evidence="1">
    <location>
        <begin position="39"/>
        <end position="146"/>
    </location>
</feature>
<accession>A0A6N1V8Q8</accession>
<dbReference type="InterPro" id="IPR001753">
    <property type="entry name" value="Enoyl-CoA_hydra/iso"/>
</dbReference>
<dbReference type="PIRSF" id="PIRSF006787">
    <property type="entry name" value="Hydrgn_mat_HoxX"/>
    <property type="match status" value="1"/>
</dbReference>
<feature type="domain" description="Formyl transferase C-terminal" evidence="2">
    <location>
        <begin position="172"/>
        <end position="260"/>
    </location>
</feature>
<protein>
    <submittedName>
        <fullName evidence="3">Hydrogenase maturation protein</fullName>
    </submittedName>
</protein>
<dbReference type="PANTHER" id="PTHR43388:SF1">
    <property type="entry name" value="HYDROGENASE MATURATION FACTOR HOXX"/>
    <property type="match status" value="1"/>
</dbReference>
<dbReference type="KEGG" id="orm:HTY61_02015"/>
<organism evidence="3 4">
    <name type="scientific">Oricola thermophila</name>
    <dbReference type="NCBI Taxonomy" id="2742145"/>
    <lineage>
        <taxon>Bacteria</taxon>
        <taxon>Pseudomonadati</taxon>
        <taxon>Pseudomonadota</taxon>
        <taxon>Alphaproteobacteria</taxon>
        <taxon>Hyphomicrobiales</taxon>
        <taxon>Ahrensiaceae</taxon>
        <taxon>Oricola</taxon>
    </lineage>
</organism>
<dbReference type="SUPFAM" id="SSF50486">
    <property type="entry name" value="FMT C-terminal domain-like"/>
    <property type="match status" value="1"/>
</dbReference>